<feature type="compositionally biased region" description="Polar residues" evidence="1">
    <location>
        <begin position="154"/>
        <end position="165"/>
    </location>
</feature>
<feature type="region of interest" description="Disordered" evidence="1">
    <location>
        <begin position="56"/>
        <end position="77"/>
    </location>
</feature>
<reference evidence="2" key="1">
    <citation type="submission" date="2021-01" db="EMBL/GenBank/DDBJ databases">
        <authorList>
            <person name="Zahm M."/>
            <person name="Roques C."/>
            <person name="Cabau C."/>
            <person name="Klopp C."/>
            <person name="Donnadieu C."/>
            <person name="Jouanno E."/>
            <person name="Lampietro C."/>
            <person name="Louis A."/>
            <person name="Herpin A."/>
            <person name="Echchiki A."/>
            <person name="Berthelot C."/>
            <person name="Parey E."/>
            <person name="Roest-Crollius H."/>
            <person name="Braasch I."/>
            <person name="Postlethwait J."/>
            <person name="Bobe J."/>
            <person name="Montfort J."/>
            <person name="Bouchez O."/>
            <person name="Begum T."/>
            <person name="Mejri S."/>
            <person name="Adams A."/>
            <person name="Chen W.-J."/>
            <person name="Guiguen Y."/>
        </authorList>
    </citation>
    <scope>NUCLEOTIDE SEQUENCE</scope>
    <source>
        <strain evidence="2">YG-15Mar2019-1</strain>
        <tissue evidence="2">Brain</tissue>
    </source>
</reference>
<feature type="region of interest" description="Disordered" evidence="1">
    <location>
        <begin position="1"/>
        <end position="22"/>
    </location>
</feature>
<feature type="region of interest" description="Disordered" evidence="1">
    <location>
        <begin position="90"/>
        <end position="229"/>
    </location>
</feature>
<dbReference type="EMBL" id="JAFDVH010000017">
    <property type="protein sequence ID" value="KAG7461754.1"/>
    <property type="molecule type" value="Genomic_DNA"/>
</dbReference>
<feature type="compositionally biased region" description="Basic and acidic residues" evidence="1">
    <location>
        <begin position="100"/>
        <end position="116"/>
    </location>
</feature>
<feature type="compositionally biased region" description="Low complexity" evidence="1">
    <location>
        <begin position="121"/>
        <end position="135"/>
    </location>
</feature>
<feature type="compositionally biased region" description="Basic and acidic residues" evidence="1">
    <location>
        <begin position="169"/>
        <end position="182"/>
    </location>
</feature>
<gene>
    <name evidence="2" type="ORF">MATL_G00194490</name>
</gene>
<feature type="compositionally biased region" description="Basic and acidic residues" evidence="1">
    <location>
        <begin position="1"/>
        <end position="17"/>
    </location>
</feature>
<proteinExistence type="predicted"/>
<evidence type="ECO:0000256" key="1">
    <source>
        <dbReference type="SAM" id="MobiDB-lite"/>
    </source>
</evidence>
<accession>A0A9D3SZ69</accession>
<dbReference type="AlphaFoldDB" id="A0A9D3SZ69"/>
<organism evidence="2 3">
    <name type="scientific">Megalops atlanticus</name>
    <name type="common">Tarpon</name>
    <name type="synonym">Clupea gigantea</name>
    <dbReference type="NCBI Taxonomy" id="7932"/>
    <lineage>
        <taxon>Eukaryota</taxon>
        <taxon>Metazoa</taxon>
        <taxon>Chordata</taxon>
        <taxon>Craniata</taxon>
        <taxon>Vertebrata</taxon>
        <taxon>Euteleostomi</taxon>
        <taxon>Actinopterygii</taxon>
        <taxon>Neopterygii</taxon>
        <taxon>Teleostei</taxon>
        <taxon>Elopiformes</taxon>
        <taxon>Megalopidae</taxon>
        <taxon>Megalops</taxon>
    </lineage>
</organism>
<dbReference type="OrthoDB" id="8945032at2759"/>
<protein>
    <recommendedName>
        <fullName evidence="4">Hemogen</fullName>
    </recommendedName>
</protein>
<comment type="caution">
    <text evidence="2">The sequence shown here is derived from an EMBL/GenBank/DDBJ whole genome shotgun (WGS) entry which is preliminary data.</text>
</comment>
<keyword evidence="3" id="KW-1185">Reference proteome</keyword>
<feature type="compositionally biased region" description="Polar residues" evidence="1">
    <location>
        <begin position="66"/>
        <end position="76"/>
    </location>
</feature>
<sequence>METLEKDTTQSEYKQPDENEGGILRRLRDRDLLRKRRAEAEEKEIYQWVYGVQSKRKREAGGLPPSQAQEQPNQDVSKVYEPLISDITKAVESPTTDTAKAGKELFDDVTKAKEEALPLAPSESQPSLPPVLSLAPPAPKPQPELTPAPPQEETPVQTQLKSSLSVEEPTIKDSGPDEKEFDPVPPEKLATEQGASGGPGDGVTDSAQVFSVPTIVSPPQQSCVPEPFL</sequence>
<evidence type="ECO:0008006" key="4">
    <source>
        <dbReference type="Google" id="ProtNLM"/>
    </source>
</evidence>
<dbReference type="Proteomes" id="UP001046870">
    <property type="component" value="Chromosome 17"/>
</dbReference>
<evidence type="ECO:0000313" key="2">
    <source>
        <dbReference type="EMBL" id="KAG7461754.1"/>
    </source>
</evidence>
<name>A0A9D3SZ69_MEGAT</name>
<evidence type="ECO:0000313" key="3">
    <source>
        <dbReference type="Proteomes" id="UP001046870"/>
    </source>
</evidence>
<feature type="compositionally biased region" description="Pro residues" evidence="1">
    <location>
        <begin position="136"/>
        <end position="152"/>
    </location>
</feature>